<evidence type="ECO:0000256" key="4">
    <source>
        <dbReference type="PIRSR" id="PIRSR000029-1"/>
    </source>
</evidence>
<comment type="cofactor">
    <cofactor evidence="4">
        <name>heme b</name>
        <dbReference type="ChEBI" id="CHEBI:60344"/>
    </cofactor>
    <text evidence="4">Binds 1 heme b (iron(II)-protoporphyrin IX) group per molecule.</text>
</comment>
<dbReference type="NCBIfam" id="NF011632">
    <property type="entry name" value="PRK15058.1"/>
    <property type="match status" value="1"/>
</dbReference>
<comment type="function">
    <text evidence="1">Electron-transport protein of unknown function.</text>
</comment>
<dbReference type="GO" id="GO:0022900">
    <property type="term" value="P:electron transport chain"/>
    <property type="evidence" value="ECO:0007669"/>
    <property type="project" value="InterPro"/>
</dbReference>
<evidence type="ECO:0000313" key="6">
    <source>
        <dbReference type="EMBL" id="ADM40565.1"/>
    </source>
</evidence>
<evidence type="ECO:0000256" key="5">
    <source>
        <dbReference type="SAM" id="SignalP"/>
    </source>
</evidence>
<dbReference type="Proteomes" id="UP000002230">
    <property type="component" value="Chromosome"/>
</dbReference>
<dbReference type="Gene3D" id="1.20.120.10">
    <property type="entry name" value="Cytochrome c/b562"/>
    <property type="match status" value="1"/>
</dbReference>
<name>A0A0H3DPW2_EDWTF</name>
<dbReference type="InterPro" id="IPR009155">
    <property type="entry name" value="Cyt_b562"/>
</dbReference>
<dbReference type="GO" id="GO:0005506">
    <property type="term" value="F:iron ion binding"/>
    <property type="evidence" value="ECO:0007669"/>
    <property type="project" value="InterPro"/>
</dbReference>
<dbReference type="GO" id="GO:0009055">
    <property type="term" value="F:electron transfer activity"/>
    <property type="evidence" value="ECO:0007669"/>
    <property type="project" value="InterPro"/>
</dbReference>
<dbReference type="GO" id="GO:0042597">
    <property type="term" value="C:periplasmic space"/>
    <property type="evidence" value="ECO:0007669"/>
    <property type="project" value="InterPro"/>
</dbReference>
<dbReference type="PIRSF" id="PIRSF000029">
    <property type="entry name" value="Cytochrome_b562"/>
    <property type="match status" value="1"/>
</dbReference>
<comment type="similarity">
    <text evidence="2">Belongs to the cytochrome b562 family.</text>
</comment>
<feature type="signal peptide" evidence="5">
    <location>
        <begin position="1"/>
        <end position="22"/>
    </location>
</feature>
<evidence type="ECO:0000256" key="1">
    <source>
        <dbReference type="ARBA" id="ARBA00002028"/>
    </source>
</evidence>
<dbReference type="KEGG" id="etd:ETAF_0441"/>
<feature type="chain" id="PRO_5002607845" evidence="5">
    <location>
        <begin position="23"/>
        <end position="128"/>
    </location>
</feature>
<dbReference type="HOGENOM" id="CLU_140814_1_1_6"/>
<feature type="binding site" description="axial binding residue" evidence="4">
    <location>
        <position position="124"/>
    </location>
    <ligand>
        <name>heme b</name>
        <dbReference type="ChEBI" id="CHEBI:60344"/>
    </ligand>
    <ligandPart>
        <name>Fe</name>
        <dbReference type="ChEBI" id="CHEBI:18248"/>
    </ligandPart>
</feature>
<proteinExistence type="inferred from homology"/>
<evidence type="ECO:0000256" key="2">
    <source>
        <dbReference type="ARBA" id="ARBA00005523"/>
    </source>
</evidence>
<organism evidence="6 7">
    <name type="scientific">Edwardsiella tarda (strain FL6-60)</name>
    <dbReference type="NCBI Taxonomy" id="718251"/>
    <lineage>
        <taxon>Bacteria</taxon>
        <taxon>Pseudomonadati</taxon>
        <taxon>Pseudomonadota</taxon>
        <taxon>Gammaproteobacteria</taxon>
        <taxon>Enterobacterales</taxon>
        <taxon>Hafniaceae</taxon>
        <taxon>Edwardsiella</taxon>
    </lineage>
</organism>
<feature type="binding site" description="axial binding residue" evidence="4">
    <location>
        <position position="29"/>
    </location>
    <ligand>
        <name>heme b</name>
        <dbReference type="ChEBI" id="CHEBI:60344"/>
    </ligand>
    <ligandPart>
        <name>Fe</name>
        <dbReference type="ChEBI" id="CHEBI:18248"/>
    </ligandPart>
</feature>
<dbReference type="EMBL" id="CP002154">
    <property type="protein sequence ID" value="ADM40565.1"/>
    <property type="molecule type" value="Genomic_DNA"/>
</dbReference>
<evidence type="ECO:0000256" key="3">
    <source>
        <dbReference type="ARBA" id="ARBA00022729"/>
    </source>
</evidence>
<reference evidence="7" key="1">
    <citation type="submission" date="2010-08" db="EMBL/GenBank/DDBJ databases">
        <title>Genome comparisons of Edwardsiella bacteria analysed using deep sequencing technology.</title>
        <authorList>
            <person name="van Soest J.J."/>
            <person name="Henkel C.V."/>
            <person name="Jansen H.J."/>
            <person name="van den Hondel C.A.M.J.J."/>
            <person name="Bloemberg G.V."/>
            <person name="Meijer A.H."/>
            <person name="Spaink H.P."/>
        </authorList>
    </citation>
    <scope>NUCLEOTIDE SEQUENCE [LARGE SCALE GENOMIC DNA]</scope>
    <source>
        <strain evidence="7">FL6-60</strain>
    </source>
</reference>
<dbReference type="AlphaFoldDB" id="A0A0H3DPW2"/>
<dbReference type="Pfam" id="PF07361">
    <property type="entry name" value="Cytochrom_B562"/>
    <property type="match status" value="1"/>
</dbReference>
<keyword evidence="4" id="KW-0408">Iron</keyword>
<keyword evidence="4" id="KW-0479">Metal-binding</keyword>
<evidence type="ECO:0000313" key="7">
    <source>
        <dbReference type="Proteomes" id="UP000002230"/>
    </source>
</evidence>
<dbReference type="InterPro" id="IPR010980">
    <property type="entry name" value="Cyt_c/b562"/>
</dbReference>
<keyword evidence="7" id="KW-1185">Reference proteome</keyword>
<dbReference type="PATRIC" id="fig|718251.5.peg.452"/>
<keyword evidence="3 5" id="KW-0732">Signal</keyword>
<gene>
    <name evidence="6" type="ordered locus">ETAF_0441</name>
</gene>
<sequence>MRKSVLALAGLAMMAGSALAQAASVSEDMDVINQSYRQAQQATTAQDFKQALTAMRAAATAAKSEAPSKLQGQASDSADMKDYRHGLDLLIGQIDKAEKLADAGQLDQAKTEAQQMLQTRNVYHKKYR</sequence>
<protein>
    <submittedName>
        <fullName evidence="6">Soluble cytochrome B562</fullName>
    </submittedName>
</protein>
<accession>A0A0H3DPW2</accession>
<dbReference type="GO" id="GO:0020037">
    <property type="term" value="F:heme binding"/>
    <property type="evidence" value="ECO:0007669"/>
    <property type="project" value="InterPro"/>
</dbReference>
<reference evidence="6 7" key="2">
    <citation type="journal article" date="2011" name="BMC Immunol.">
        <title>Comparison of static immersion and intravenous injection systems for exposure of zebrafish embryos to the natural pathogen Edwardsiella tarda.</title>
        <authorList>
            <person name="van Soest J.J."/>
            <person name="Stockhammer O.W."/>
            <person name="Ordas A."/>
            <person name="Bloemberg G.V."/>
            <person name="Spaink H.P."/>
            <person name="Meijer A.H."/>
        </authorList>
    </citation>
    <scope>NUCLEOTIDE SEQUENCE [LARGE SCALE GENOMIC DNA]</scope>
    <source>
        <strain evidence="6 7">FL6-60</strain>
    </source>
</reference>
<keyword evidence="4" id="KW-0349">Heme</keyword>
<dbReference type="SUPFAM" id="SSF47175">
    <property type="entry name" value="Cytochromes"/>
    <property type="match status" value="1"/>
</dbReference>